<evidence type="ECO:0000313" key="3">
    <source>
        <dbReference type="Proteomes" id="UP001162164"/>
    </source>
</evidence>
<protein>
    <submittedName>
        <fullName evidence="2">Uncharacterized protein</fullName>
    </submittedName>
</protein>
<sequence length="94" mass="10956">MKTFLLVKNSLLVSVLIQGYLIYSMFSVNITFATLNKLPQIDVIFRFDFLNRVFDRTCHLVTKSRGVVTSVLLKRTNKMQKLRLSDSQLDLDRE</sequence>
<proteinExistence type="predicted"/>
<evidence type="ECO:0000256" key="1">
    <source>
        <dbReference type="SAM" id="Phobius"/>
    </source>
</evidence>
<keyword evidence="3" id="KW-1185">Reference proteome</keyword>
<keyword evidence="1" id="KW-1133">Transmembrane helix</keyword>
<keyword evidence="1" id="KW-0812">Transmembrane</keyword>
<name>A0ABQ9J755_9CUCU</name>
<comment type="caution">
    <text evidence="2">The sequence shown here is derived from an EMBL/GenBank/DDBJ whole genome shotgun (WGS) entry which is preliminary data.</text>
</comment>
<evidence type="ECO:0000313" key="2">
    <source>
        <dbReference type="EMBL" id="KAJ8973990.1"/>
    </source>
</evidence>
<accession>A0ABQ9J755</accession>
<reference evidence="2" key="1">
    <citation type="journal article" date="2023" name="Insect Mol. Biol.">
        <title>Genome sequencing provides insights into the evolution of gene families encoding plant cell wall-degrading enzymes in longhorned beetles.</title>
        <authorList>
            <person name="Shin N.R."/>
            <person name="Okamura Y."/>
            <person name="Kirsch R."/>
            <person name="Pauchet Y."/>
        </authorList>
    </citation>
    <scope>NUCLEOTIDE SEQUENCE</scope>
    <source>
        <strain evidence="2">MMC_N1</strain>
    </source>
</reference>
<keyword evidence="1" id="KW-0472">Membrane</keyword>
<dbReference type="EMBL" id="JAPWTJ010001073">
    <property type="protein sequence ID" value="KAJ8973990.1"/>
    <property type="molecule type" value="Genomic_DNA"/>
</dbReference>
<feature type="transmembrane region" description="Helical" evidence="1">
    <location>
        <begin position="12"/>
        <end position="35"/>
    </location>
</feature>
<organism evidence="2 3">
    <name type="scientific">Molorchus minor</name>
    <dbReference type="NCBI Taxonomy" id="1323400"/>
    <lineage>
        <taxon>Eukaryota</taxon>
        <taxon>Metazoa</taxon>
        <taxon>Ecdysozoa</taxon>
        <taxon>Arthropoda</taxon>
        <taxon>Hexapoda</taxon>
        <taxon>Insecta</taxon>
        <taxon>Pterygota</taxon>
        <taxon>Neoptera</taxon>
        <taxon>Endopterygota</taxon>
        <taxon>Coleoptera</taxon>
        <taxon>Polyphaga</taxon>
        <taxon>Cucujiformia</taxon>
        <taxon>Chrysomeloidea</taxon>
        <taxon>Cerambycidae</taxon>
        <taxon>Lamiinae</taxon>
        <taxon>Monochamini</taxon>
        <taxon>Molorchus</taxon>
    </lineage>
</organism>
<gene>
    <name evidence="2" type="ORF">NQ317_017365</name>
</gene>
<dbReference type="Proteomes" id="UP001162164">
    <property type="component" value="Unassembled WGS sequence"/>
</dbReference>